<dbReference type="EMBL" id="JASCZI010120918">
    <property type="protein sequence ID" value="MED6157590.1"/>
    <property type="molecule type" value="Genomic_DNA"/>
</dbReference>
<evidence type="ECO:0000256" key="1">
    <source>
        <dbReference type="ARBA" id="ARBA00009995"/>
    </source>
</evidence>
<evidence type="ECO:0000256" key="2">
    <source>
        <dbReference type="ARBA" id="ARBA00022676"/>
    </source>
</evidence>
<dbReference type="PANTHER" id="PTHR48048:SF76">
    <property type="entry name" value="UDP-GLYCOSYLTRANSFERASE 708D1-LIKE"/>
    <property type="match status" value="1"/>
</dbReference>
<dbReference type="PANTHER" id="PTHR48048">
    <property type="entry name" value="GLYCOSYLTRANSFERASE"/>
    <property type="match status" value="1"/>
</dbReference>
<evidence type="ECO:0000313" key="4">
    <source>
        <dbReference type="Proteomes" id="UP001341840"/>
    </source>
</evidence>
<comment type="caution">
    <text evidence="3">The sequence shown here is derived from an EMBL/GenBank/DDBJ whole genome shotgun (WGS) entry which is preliminary data.</text>
</comment>
<name>A0ABU6U8T7_9FABA</name>
<organism evidence="3 4">
    <name type="scientific">Stylosanthes scabra</name>
    <dbReference type="NCBI Taxonomy" id="79078"/>
    <lineage>
        <taxon>Eukaryota</taxon>
        <taxon>Viridiplantae</taxon>
        <taxon>Streptophyta</taxon>
        <taxon>Embryophyta</taxon>
        <taxon>Tracheophyta</taxon>
        <taxon>Spermatophyta</taxon>
        <taxon>Magnoliopsida</taxon>
        <taxon>eudicotyledons</taxon>
        <taxon>Gunneridae</taxon>
        <taxon>Pentapetalae</taxon>
        <taxon>rosids</taxon>
        <taxon>fabids</taxon>
        <taxon>Fabales</taxon>
        <taxon>Fabaceae</taxon>
        <taxon>Papilionoideae</taxon>
        <taxon>50 kb inversion clade</taxon>
        <taxon>dalbergioids sensu lato</taxon>
        <taxon>Dalbergieae</taxon>
        <taxon>Pterocarpus clade</taxon>
        <taxon>Stylosanthes</taxon>
    </lineage>
</organism>
<keyword evidence="4" id="KW-1185">Reference proteome</keyword>
<dbReference type="Proteomes" id="UP001341840">
    <property type="component" value="Unassembled WGS sequence"/>
</dbReference>
<protein>
    <submittedName>
        <fullName evidence="3">Uncharacterized protein</fullName>
    </submittedName>
</protein>
<dbReference type="Gene3D" id="3.40.50.2000">
    <property type="entry name" value="Glycogen Phosphorylase B"/>
    <property type="match status" value="3"/>
</dbReference>
<keyword evidence="2" id="KW-0328">Glycosyltransferase</keyword>
<reference evidence="3 4" key="1">
    <citation type="journal article" date="2023" name="Plants (Basel)">
        <title>Bridging the Gap: Combining Genomics and Transcriptomics Approaches to Understand Stylosanthes scabra, an Orphan Legume from the Brazilian Caatinga.</title>
        <authorList>
            <person name="Ferreira-Neto J.R.C."/>
            <person name="da Silva M.D."/>
            <person name="Binneck E."/>
            <person name="de Melo N.F."/>
            <person name="da Silva R.H."/>
            <person name="de Melo A.L.T.M."/>
            <person name="Pandolfi V."/>
            <person name="Bustamante F.O."/>
            <person name="Brasileiro-Vidal A.C."/>
            <person name="Benko-Iseppon A.M."/>
        </authorList>
    </citation>
    <scope>NUCLEOTIDE SEQUENCE [LARGE SCALE GENOMIC DNA]</scope>
    <source>
        <tissue evidence="3">Leaves</tissue>
    </source>
</reference>
<proteinExistence type="inferred from homology"/>
<keyword evidence="2" id="KW-0808">Transferase</keyword>
<dbReference type="InterPro" id="IPR050481">
    <property type="entry name" value="UDP-glycosyltransf_plant"/>
</dbReference>
<dbReference type="SUPFAM" id="SSF53756">
    <property type="entry name" value="UDP-Glycosyltransferase/glycogen phosphorylase"/>
    <property type="match status" value="1"/>
</dbReference>
<evidence type="ECO:0000313" key="3">
    <source>
        <dbReference type="EMBL" id="MED6157590.1"/>
    </source>
</evidence>
<comment type="similarity">
    <text evidence="1">Belongs to the UDP-glycosyltransferase family.</text>
</comment>
<sequence length="251" mass="28078">MSSSSSVVHVALLPSAGMGHLTPFLRFAAMLSRHHFHVTLITPQPTMTNTESKLLSKFFTAFPHVNQLNLHLLPSSSTSSNGDPFFLQIDAIRRSSHLLHPLLSSLSPPLSSFVYDMTLTSPLLDREGVFRKLFMEDSPKLLKLHGVFLNTFEELESDTLKALNLGDVVKDLPTVHALGPFVPCYEFEGLGERGEPLKWLDEQPNGSVIYVCFGSRTALESKQIREIGDGLMRSGFRFLWVVKVNKVDKER</sequence>
<accession>A0ABU6U8T7</accession>
<gene>
    <name evidence="3" type="ORF">PIB30_024760</name>
</gene>